<organism evidence="14">
    <name type="scientific">candidate division WOR-3 bacterium</name>
    <dbReference type="NCBI Taxonomy" id="2052148"/>
    <lineage>
        <taxon>Bacteria</taxon>
        <taxon>Bacteria division WOR-3</taxon>
    </lineage>
</organism>
<dbReference type="EMBL" id="DTHJ01000143">
    <property type="protein sequence ID" value="HHS63342.1"/>
    <property type="molecule type" value="Genomic_DNA"/>
</dbReference>
<dbReference type="InterPro" id="IPR013785">
    <property type="entry name" value="Aldolase_TIM"/>
</dbReference>
<evidence type="ECO:0000256" key="2">
    <source>
        <dbReference type="ARBA" id="ARBA00004861"/>
    </source>
</evidence>
<dbReference type="SMART" id="SM00934">
    <property type="entry name" value="OMPdecase"/>
    <property type="match status" value="1"/>
</dbReference>
<evidence type="ECO:0000256" key="4">
    <source>
        <dbReference type="ARBA" id="ARBA00022793"/>
    </source>
</evidence>
<dbReference type="Gene3D" id="3.20.20.70">
    <property type="entry name" value="Aldolase class I"/>
    <property type="match status" value="1"/>
</dbReference>
<comment type="pathway">
    <text evidence="2 9 12">Pyrimidine metabolism; UMP biosynthesis via de novo pathway; UMP from orotate: step 2/2.</text>
</comment>
<dbReference type="PROSITE" id="PS00156">
    <property type="entry name" value="OMPDECASE"/>
    <property type="match status" value="1"/>
</dbReference>
<dbReference type="CDD" id="cd04725">
    <property type="entry name" value="OMP_decarboxylase_like"/>
    <property type="match status" value="1"/>
</dbReference>
<evidence type="ECO:0000256" key="5">
    <source>
        <dbReference type="ARBA" id="ARBA00022975"/>
    </source>
</evidence>
<dbReference type="NCBIfam" id="TIGR01740">
    <property type="entry name" value="pyrF"/>
    <property type="match status" value="1"/>
</dbReference>
<feature type="binding site" evidence="9 11">
    <location>
        <position position="195"/>
    </location>
    <ligand>
        <name>substrate</name>
    </ligand>
</feature>
<reference evidence="14" key="1">
    <citation type="journal article" date="2020" name="mSystems">
        <title>Genome- and Community-Level Interaction Insights into Carbon Utilization and Element Cycling Functions of Hydrothermarchaeota in Hydrothermal Sediment.</title>
        <authorList>
            <person name="Zhou Z."/>
            <person name="Liu Y."/>
            <person name="Xu W."/>
            <person name="Pan J."/>
            <person name="Luo Z.H."/>
            <person name="Li M."/>
        </authorList>
    </citation>
    <scope>NUCLEOTIDE SEQUENCE [LARGE SCALE GENOMIC DNA]</scope>
    <source>
        <strain evidence="14">SpSt-783</strain>
    </source>
</reference>
<keyword evidence="5 9" id="KW-0665">Pyrimidine biosynthesis</keyword>
<comment type="subunit">
    <text evidence="3 9">Homodimer.</text>
</comment>
<dbReference type="InterPro" id="IPR047596">
    <property type="entry name" value="OMPdecase_bac"/>
</dbReference>
<feature type="binding site" evidence="9 11">
    <location>
        <position position="215"/>
    </location>
    <ligand>
        <name>substrate</name>
    </ligand>
</feature>
<dbReference type="EC" id="4.1.1.23" evidence="9"/>
<feature type="binding site" evidence="9 11">
    <location>
        <position position="186"/>
    </location>
    <ligand>
        <name>substrate</name>
    </ligand>
</feature>
<accession>A0A7C6EIV5</accession>
<evidence type="ECO:0000256" key="7">
    <source>
        <dbReference type="ARBA" id="ARBA00049157"/>
    </source>
</evidence>
<sequence length="239" mass="26309">MSERLIVALDLNDINKIKMLVDRLQNVVKYFKVGAIPFTCFGPEIIRFLKERGLKVMLDLKYHDIPNTVARACEGAMELGVDMLTMHTSGGFMMMEETVKAVSIVSDVKKLPKPKLLGITVLTSIDEAYFKDLFGDVKRTIEEQVVFLARLAQSAGLDGVVASPQEIESIRKNCGKDFLIVTPGIRTEGEMLDDQARTMTPARAIKAGADFIVVGRPIIAAKDPLNAAKNIIKEIENAG</sequence>
<evidence type="ECO:0000259" key="13">
    <source>
        <dbReference type="SMART" id="SM00934"/>
    </source>
</evidence>
<feature type="binding site" evidence="9 11">
    <location>
        <position position="32"/>
    </location>
    <ligand>
        <name>substrate</name>
    </ligand>
</feature>
<dbReference type="Pfam" id="PF00215">
    <property type="entry name" value="OMPdecase"/>
    <property type="match status" value="1"/>
</dbReference>
<feature type="active site" description="Proton donor" evidence="9">
    <location>
        <position position="61"/>
    </location>
</feature>
<dbReference type="InterPro" id="IPR014732">
    <property type="entry name" value="OMPdecase"/>
</dbReference>
<evidence type="ECO:0000256" key="9">
    <source>
        <dbReference type="HAMAP-Rule" id="MF_01200"/>
    </source>
</evidence>
<dbReference type="GO" id="GO:0004590">
    <property type="term" value="F:orotidine-5'-phosphate decarboxylase activity"/>
    <property type="evidence" value="ECO:0007669"/>
    <property type="project" value="UniProtKB-UniRule"/>
</dbReference>
<comment type="similarity">
    <text evidence="8 9">Belongs to the OMP decarboxylase family. Type 1 subfamily.</text>
</comment>
<feature type="domain" description="Orotidine 5'-phosphate decarboxylase" evidence="13">
    <location>
        <begin position="4"/>
        <end position="231"/>
    </location>
</feature>
<feature type="active site" description="For OMPdecase activity" evidence="10">
    <location>
        <position position="59"/>
    </location>
</feature>
<dbReference type="InterPro" id="IPR018089">
    <property type="entry name" value="OMPdecase_AS"/>
</dbReference>
<dbReference type="InterPro" id="IPR011060">
    <property type="entry name" value="RibuloseP-bd_barrel"/>
</dbReference>
<dbReference type="PANTHER" id="PTHR32119">
    <property type="entry name" value="OROTIDINE 5'-PHOSPHATE DECARBOXYLASE"/>
    <property type="match status" value="1"/>
</dbReference>
<feature type="active site" description="For OMPdecase activity" evidence="10">
    <location>
        <position position="61"/>
    </location>
</feature>
<evidence type="ECO:0000256" key="6">
    <source>
        <dbReference type="ARBA" id="ARBA00023239"/>
    </source>
</evidence>
<dbReference type="HAMAP" id="MF_01200_B">
    <property type="entry name" value="OMPdecase_type1_B"/>
    <property type="match status" value="1"/>
</dbReference>
<feature type="active site" description="For OMPdecase activity" evidence="10">
    <location>
        <position position="64"/>
    </location>
</feature>
<dbReference type="GO" id="GO:0044205">
    <property type="term" value="P:'de novo' UMP biosynthetic process"/>
    <property type="evidence" value="ECO:0007669"/>
    <property type="project" value="UniProtKB-UniRule"/>
</dbReference>
<dbReference type="FunFam" id="3.20.20.70:FF:000015">
    <property type="entry name" value="Orotidine 5'-phosphate decarboxylase"/>
    <property type="match status" value="1"/>
</dbReference>
<keyword evidence="4 9" id="KW-0210">Decarboxylase</keyword>
<gene>
    <name evidence="9" type="primary">pyrF</name>
    <name evidence="14" type="ORF">ENV70_07025</name>
</gene>
<dbReference type="AlphaFoldDB" id="A0A7C6EIV5"/>
<dbReference type="UniPathway" id="UPA00070">
    <property type="reaction ID" value="UER00120"/>
</dbReference>
<dbReference type="SUPFAM" id="SSF51366">
    <property type="entry name" value="Ribulose-phoshate binding barrel"/>
    <property type="match status" value="1"/>
</dbReference>
<dbReference type="PANTHER" id="PTHR32119:SF2">
    <property type="entry name" value="OROTIDINE 5'-PHOSPHATE DECARBOXYLASE"/>
    <property type="match status" value="1"/>
</dbReference>
<evidence type="ECO:0000256" key="11">
    <source>
        <dbReference type="PIRSR" id="PIRSR614732-2"/>
    </source>
</evidence>
<comment type="function">
    <text evidence="1 9">Catalyzes the decarboxylation of orotidine 5'-monophosphate (OMP) to uridine 5'-monophosphate (UMP).</text>
</comment>
<comment type="caution">
    <text evidence="14">The sequence shown here is derived from an EMBL/GenBank/DDBJ whole genome shotgun (WGS) entry which is preliminary data.</text>
</comment>
<protein>
    <recommendedName>
        <fullName evidence="9">Orotidine 5'-phosphate decarboxylase</fullName>
        <ecNumber evidence="9">4.1.1.23</ecNumber>
    </recommendedName>
    <alternativeName>
        <fullName evidence="9">OMP decarboxylase</fullName>
        <shortName evidence="9">OMPDCase</shortName>
        <shortName evidence="9">OMPdecase</shortName>
    </alternativeName>
</protein>
<dbReference type="NCBIfam" id="NF001273">
    <property type="entry name" value="PRK00230.1"/>
    <property type="match status" value="1"/>
</dbReference>
<comment type="catalytic activity">
    <reaction evidence="7 9 12">
        <text>orotidine 5'-phosphate + H(+) = UMP + CO2</text>
        <dbReference type="Rhea" id="RHEA:11596"/>
        <dbReference type="ChEBI" id="CHEBI:15378"/>
        <dbReference type="ChEBI" id="CHEBI:16526"/>
        <dbReference type="ChEBI" id="CHEBI:57538"/>
        <dbReference type="ChEBI" id="CHEBI:57865"/>
        <dbReference type="EC" id="4.1.1.23"/>
    </reaction>
</comment>
<evidence type="ECO:0000256" key="1">
    <source>
        <dbReference type="ARBA" id="ARBA00002356"/>
    </source>
</evidence>
<evidence type="ECO:0000256" key="8">
    <source>
        <dbReference type="ARBA" id="ARBA00061012"/>
    </source>
</evidence>
<evidence type="ECO:0000256" key="10">
    <source>
        <dbReference type="PIRSR" id="PIRSR614732-1"/>
    </source>
</evidence>
<dbReference type="GO" id="GO:0005829">
    <property type="term" value="C:cytosol"/>
    <property type="evidence" value="ECO:0007669"/>
    <property type="project" value="TreeGrafter"/>
</dbReference>
<evidence type="ECO:0000256" key="12">
    <source>
        <dbReference type="RuleBase" id="RU000512"/>
    </source>
</evidence>
<feature type="binding site" evidence="9">
    <location>
        <begin position="59"/>
        <end position="68"/>
    </location>
    <ligand>
        <name>substrate</name>
    </ligand>
</feature>
<name>A0A7C6EIV5_UNCW3</name>
<proteinExistence type="inferred from homology"/>
<keyword evidence="6 9" id="KW-0456">Lyase</keyword>
<evidence type="ECO:0000313" key="14">
    <source>
        <dbReference type="EMBL" id="HHS63342.1"/>
    </source>
</evidence>
<feature type="binding site" evidence="9 11">
    <location>
        <position position="216"/>
    </location>
    <ligand>
        <name>substrate</name>
    </ligand>
</feature>
<dbReference type="InterPro" id="IPR001754">
    <property type="entry name" value="OMPdeCOase_dom"/>
</dbReference>
<dbReference type="GO" id="GO:0006207">
    <property type="term" value="P:'de novo' pyrimidine nucleobase biosynthetic process"/>
    <property type="evidence" value="ECO:0007669"/>
    <property type="project" value="InterPro"/>
</dbReference>
<feature type="binding site" evidence="9 11">
    <location>
        <position position="123"/>
    </location>
    <ligand>
        <name>substrate</name>
    </ligand>
</feature>
<feature type="binding site" evidence="9 11">
    <location>
        <position position="10"/>
    </location>
    <ligand>
        <name>substrate</name>
    </ligand>
</feature>
<evidence type="ECO:0000256" key="3">
    <source>
        <dbReference type="ARBA" id="ARBA00011738"/>
    </source>
</evidence>